<feature type="domain" description="N,N-dimethylformamidase beta subunit-like C-terminal" evidence="1">
    <location>
        <begin position="173"/>
        <end position="567"/>
    </location>
</feature>
<comment type="caution">
    <text evidence="2">The sequence shown here is derived from an EMBL/GenBank/DDBJ whole genome shotgun (WGS) entry which is preliminary data.</text>
</comment>
<gene>
    <name evidence="2" type="ORF">CUN59_08975</name>
</gene>
<organism evidence="2 3">
    <name type="scientific">Cuspidothrix issatschenkoi CHARLIE-1</name>
    <dbReference type="NCBI Taxonomy" id="2052836"/>
    <lineage>
        <taxon>Bacteria</taxon>
        <taxon>Bacillati</taxon>
        <taxon>Cyanobacteriota</taxon>
        <taxon>Cyanophyceae</taxon>
        <taxon>Nostocales</taxon>
        <taxon>Aphanizomenonaceae</taxon>
        <taxon>Cuspidothrix</taxon>
    </lineage>
</organism>
<evidence type="ECO:0000259" key="1">
    <source>
        <dbReference type="Pfam" id="PF20254"/>
    </source>
</evidence>
<dbReference type="Gene3D" id="2.60.40.2700">
    <property type="match status" value="1"/>
</dbReference>
<dbReference type="RefSeq" id="WP_104387526.1">
    <property type="nucleotide sequence ID" value="NZ_PGEM01000059.1"/>
</dbReference>
<protein>
    <submittedName>
        <fullName evidence="2">Ig domain-containing protein group 1 domain-containing protein</fullName>
    </submittedName>
</protein>
<dbReference type="Proteomes" id="UP000239589">
    <property type="component" value="Unassembled WGS sequence"/>
</dbReference>
<dbReference type="OrthoDB" id="505641at2"/>
<dbReference type="Pfam" id="PF20254">
    <property type="entry name" value="DMFA2_C"/>
    <property type="match status" value="1"/>
</dbReference>
<proteinExistence type="predicted"/>
<sequence>MISLQPEHKSYDSTVNLLNHQQEEGSYLVFLRGSATVGHYLTAGIFDNDGLSLTGVTINYQWQQSVNGNWIDIVGETAQSLTLTNSLLRQQVRVLASYIDALNSGKYVTSSGVTVAAQNAIVLENQKAGTTAWKITNLATNDEIAGYGDATSINKGQALNLKISLAQAGQYRLDVYRLGYYGGKGGRLITSVTDLNGVTQADPSITNASTNLVECKWNTSYTLQTGTDWTTGLYLVKLTDSGTGKQNYIQFVLRDDNRPADLGFQDAVATAQAYNNYGGYSVYDATSIGGKRAYQVSFDRPYAAANLGLTNTDGYNCNNMLTWEYNMTRWLESQGYDVSYYTNLDASTNPLQLYSYNIFLSVGHDEYWSLDERNNVEQARDNGINLAFFSANTAYWQVCFDPSSSGQANRVMTIYKDISGIGTAASIDPIAQTNPLAATTLFRSPEVNQPENALLGVGYVLDHGNIYRGYDFVVSNAADPYYANTGLKNGDKLRGLVGYEWDALLSNGFTPPGLVVLSQSPVRSNSILPPLPPGTNPNISNAVRYTAASGAKVFSTGSIQWVWGLDSDWVVSPLVESVSWFRRIKNWLGRMKKLWIFGLNSPQVTNPRVDSRAQQIAVNVFADMGAKPQTPSVGIVLS</sequence>
<reference evidence="2 3" key="1">
    <citation type="submission" date="2018-02" db="EMBL/GenBank/DDBJ databases">
        <title>Discovery of a pederin family compound in a non-symbiotic bloom-forming cyanobacterium.</title>
        <authorList>
            <person name="Kust A."/>
            <person name="Mares J."/>
            <person name="Jokela J."/>
            <person name="Urajova P."/>
            <person name="Hajek J."/>
            <person name="Saurav K."/>
            <person name="Voracova K."/>
            <person name="Fewer D.P."/>
            <person name="Haapaniemi E."/>
            <person name="Permi P."/>
            <person name="Rehakova K."/>
            <person name="Sivonen K."/>
            <person name="Hrouzek P."/>
        </authorList>
    </citation>
    <scope>NUCLEOTIDE SEQUENCE [LARGE SCALE GENOMIC DNA]</scope>
    <source>
        <strain evidence="2 3">CHARLIE-1</strain>
    </source>
</reference>
<evidence type="ECO:0000313" key="2">
    <source>
        <dbReference type="EMBL" id="PPJ63631.1"/>
    </source>
</evidence>
<dbReference type="EMBL" id="PGEM01000059">
    <property type="protein sequence ID" value="PPJ63631.1"/>
    <property type="molecule type" value="Genomic_DNA"/>
</dbReference>
<accession>A0A2S6CVB4</accession>
<evidence type="ECO:0000313" key="3">
    <source>
        <dbReference type="Proteomes" id="UP000239589"/>
    </source>
</evidence>
<dbReference type="AlphaFoldDB" id="A0A2S6CVB4"/>
<keyword evidence="3" id="KW-1185">Reference proteome</keyword>
<dbReference type="InterPro" id="IPR046540">
    <property type="entry name" value="DMFA2_C"/>
</dbReference>
<name>A0A2S6CVB4_9CYAN</name>